<feature type="compositionally biased region" description="Basic and acidic residues" evidence="6">
    <location>
        <begin position="433"/>
        <end position="445"/>
    </location>
</feature>
<evidence type="ECO:0000313" key="9">
    <source>
        <dbReference type="EMBL" id="MDY7231317.1"/>
    </source>
</evidence>
<comment type="subcellular location">
    <subcellularLocation>
        <location evidence="1">Cell outer membrane</location>
    </subcellularLocation>
</comment>
<keyword evidence="10" id="KW-1185">Reference proteome</keyword>
<evidence type="ECO:0000313" key="10">
    <source>
        <dbReference type="Proteomes" id="UP001291309"/>
    </source>
</evidence>
<keyword evidence="2 7" id="KW-0732">Signal</keyword>
<feature type="domain" description="OmpA-like" evidence="8">
    <location>
        <begin position="507"/>
        <end position="625"/>
    </location>
</feature>
<dbReference type="InterPro" id="IPR028974">
    <property type="entry name" value="TSP_type-3_rpt"/>
</dbReference>
<feature type="signal peptide" evidence="7">
    <location>
        <begin position="1"/>
        <end position="32"/>
    </location>
</feature>
<dbReference type="InterPro" id="IPR050330">
    <property type="entry name" value="Bact_OuterMem_StrucFunc"/>
</dbReference>
<reference evidence="9 10" key="1">
    <citation type="submission" date="2023-12" db="EMBL/GenBank/DDBJ databases">
        <title>the genome sequence of Hyalangium sp. s54d21.</title>
        <authorList>
            <person name="Zhang X."/>
        </authorList>
    </citation>
    <scope>NUCLEOTIDE SEQUENCE [LARGE SCALE GENOMIC DNA]</scope>
    <source>
        <strain evidence="10">s54d21</strain>
    </source>
</reference>
<evidence type="ECO:0000256" key="6">
    <source>
        <dbReference type="SAM" id="MobiDB-lite"/>
    </source>
</evidence>
<feature type="compositionally biased region" description="Acidic residues" evidence="6">
    <location>
        <begin position="415"/>
        <end position="424"/>
    </location>
</feature>
<dbReference type="Proteomes" id="UP001291309">
    <property type="component" value="Unassembled WGS sequence"/>
</dbReference>
<evidence type="ECO:0000259" key="8">
    <source>
        <dbReference type="PROSITE" id="PS51123"/>
    </source>
</evidence>
<organism evidence="9 10">
    <name type="scientific">Hyalangium rubrum</name>
    <dbReference type="NCBI Taxonomy" id="3103134"/>
    <lineage>
        <taxon>Bacteria</taxon>
        <taxon>Pseudomonadati</taxon>
        <taxon>Myxococcota</taxon>
        <taxon>Myxococcia</taxon>
        <taxon>Myxococcales</taxon>
        <taxon>Cystobacterineae</taxon>
        <taxon>Archangiaceae</taxon>
        <taxon>Hyalangium</taxon>
    </lineage>
</organism>
<evidence type="ECO:0000256" key="7">
    <source>
        <dbReference type="SAM" id="SignalP"/>
    </source>
</evidence>
<dbReference type="InterPro" id="IPR006664">
    <property type="entry name" value="OMP_bac"/>
</dbReference>
<dbReference type="PRINTS" id="PR01023">
    <property type="entry name" value="NAFLGMOTY"/>
</dbReference>
<dbReference type="Gene3D" id="3.30.1330.60">
    <property type="entry name" value="OmpA-like domain"/>
    <property type="match status" value="1"/>
</dbReference>
<evidence type="ECO:0000256" key="2">
    <source>
        <dbReference type="ARBA" id="ARBA00022729"/>
    </source>
</evidence>
<gene>
    <name evidence="9" type="ORF">SYV04_33310</name>
</gene>
<evidence type="ECO:0000256" key="5">
    <source>
        <dbReference type="PROSITE-ProRule" id="PRU00473"/>
    </source>
</evidence>
<feature type="chain" id="PRO_5046158538" evidence="7">
    <location>
        <begin position="33"/>
        <end position="639"/>
    </location>
</feature>
<dbReference type="InterPro" id="IPR036737">
    <property type="entry name" value="OmpA-like_sf"/>
</dbReference>
<name>A0ABU5HCY5_9BACT</name>
<evidence type="ECO:0000256" key="1">
    <source>
        <dbReference type="ARBA" id="ARBA00004442"/>
    </source>
</evidence>
<sequence length="639" mass="67322">MTLPTSSSTRKGTPVARLSLLSALVLSTTALAQPRGLPEFEVERMEFNPGGAGSLIINSGQLLPEGRSRLALIGHFESKPLSPALTDITSETGEREVVLVNHRTTAHLMASYGLADNLEVGLQVPLILSQEQGDLTNSPFGAPEGGFKLGTPIASFNIGVLNQSQDIPVDVAAGISVGFPLGSPDALARENSLRAIPRIMIGRETEGLRAGFELGAALRPRVSIGEGDNREAYNTLRLGASVASTGEGVRYEANVLMWVPFGREFLTAETLVGVRGPLSSDVEVFAMGGLGFGDTLGNPDFRLMLGMAYGGAPTKCVAGGQHKPEQCPDLDDDNDNVKNRDDACPKDGGKVDVKGCPLQDQDKDGVEDAADKCPAAAGVASAQGCPDQDGDGLQDSEDKCPALAGSADRQGCPDTDGDGLDDSADQCPSEAGPVDRKGCPQKDSDNDGLLDEEDSCPKEAGAPELKGCPAQDKDNDTVADHLDNCPTEAGPADNQGCPAAQKQLVAIKQNRIEIKENVYFDSSAATIQARSFGLLDQIAKVINEHPEISKIIIEGHTDDRGPVDLNRTLSQQRAESVATYLSGKGVAKERLESKGFGPDRPVQPNTTAEGRAANRRVDFLTRYDAEGAQPAQPQPAPQQ</sequence>
<dbReference type="PROSITE" id="PS01068">
    <property type="entry name" value="OMPA_1"/>
    <property type="match status" value="1"/>
</dbReference>
<evidence type="ECO:0000256" key="3">
    <source>
        <dbReference type="ARBA" id="ARBA00023136"/>
    </source>
</evidence>
<proteinExistence type="predicted"/>
<accession>A0ABU5HCY5</accession>
<dbReference type="PANTHER" id="PTHR30329">
    <property type="entry name" value="STATOR ELEMENT OF FLAGELLAR MOTOR COMPLEX"/>
    <property type="match status" value="1"/>
</dbReference>
<protein>
    <submittedName>
        <fullName evidence="9">OmpA family protein</fullName>
    </submittedName>
</protein>
<dbReference type="PANTHER" id="PTHR30329:SF21">
    <property type="entry name" value="LIPOPROTEIN YIAD-RELATED"/>
    <property type="match status" value="1"/>
</dbReference>
<feature type="compositionally biased region" description="Basic and acidic residues" evidence="6">
    <location>
        <begin position="471"/>
        <end position="483"/>
    </location>
</feature>
<dbReference type="InterPro" id="IPR003367">
    <property type="entry name" value="Thrombospondin_3-like_rpt"/>
</dbReference>
<dbReference type="EMBL" id="JAXIVS010000014">
    <property type="protein sequence ID" value="MDY7231317.1"/>
    <property type="molecule type" value="Genomic_DNA"/>
</dbReference>
<keyword evidence="4" id="KW-0998">Cell outer membrane</keyword>
<feature type="compositionally biased region" description="Basic and acidic residues" evidence="6">
    <location>
        <begin position="360"/>
        <end position="371"/>
    </location>
</feature>
<dbReference type="Pfam" id="PF00691">
    <property type="entry name" value="OmpA"/>
    <property type="match status" value="1"/>
</dbReference>
<feature type="region of interest" description="Disordered" evidence="6">
    <location>
        <begin position="318"/>
        <end position="496"/>
    </location>
</feature>
<dbReference type="Pfam" id="PF02412">
    <property type="entry name" value="TSP_3"/>
    <property type="match status" value="5"/>
</dbReference>
<comment type="caution">
    <text evidence="9">The sequence shown here is derived from an EMBL/GenBank/DDBJ whole genome shotgun (WGS) entry which is preliminary data.</text>
</comment>
<evidence type="ECO:0000256" key="4">
    <source>
        <dbReference type="ARBA" id="ARBA00023237"/>
    </source>
</evidence>
<dbReference type="SUPFAM" id="SSF103088">
    <property type="entry name" value="OmpA-like"/>
    <property type="match status" value="1"/>
</dbReference>
<dbReference type="SUPFAM" id="SSF103647">
    <property type="entry name" value="TSP type-3 repeat"/>
    <property type="match status" value="2"/>
</dbReference>
<dbReference type="Gene3D" id="4.10.1080.10">
    <property type="entry name" value="TSP type-3 repeat"/>
    <property type="match status" value="1"/>
</dbReference>
<dbReference type="PROSITE" id="PS51123">
    <property type="entry name" value="OMPA_2"/>
    <property type="match status" value="1"/>
</dbReference>
<dbReference type="InterPro" id="IPR006690">
    <property type="entry name" value="OMPA-like_CS"/>
</dbReference>
<dbReference type="InterPro" id="IPR006665">
    <property type="entry name" value="OmpA-like"/>
</dbReference>
<dbReference type="CDD" id="cd07185">
    <property type="entry name" value="OmpA_C-like"/>
    <property type="match status" value="1"/>
</dbReference>
<keyword evidence="3 5" id="KW-0472">Membrane</keyword>
<feature type="compositionally biased region" description="Basic and acidic residues" evidence="6">
    <location>
        <begin position="335"/>
        <end position="353"/>
    </location>
</feature>
<feature type="compositionally biased region" description="Basic and acidic residues" evidence="6">
    <location>
        <begin position="615"/>
        <end position="625"/>
    </location>
</feature>
<feature type="region of interest" description="Disordered" evidence="6">
    <location>
        <begin position="590"/>
        <end position="639"/>
    </location>
</feature>
<dbReference type="RefSeq" id="WP_321550029.1">
    <property type="nucleotide sequence ID" value="NZ_JAXIVS010000014.1"/>
</dbReference>
<dbReference type="PRINTS" id="PR01021">
    <property type="entry name" value="OMPADOMAIN"/>
</dbReference>